<organism evidence="2 3">
    <name type="scientific">Aedes aegypti</name>
    <name type="common">Yellowfever mosquito</name>
    <name type="synonym">Culex aegypti</name>
    <dbReference type="NCBI Taxonomy" id="7159"/>
    <lineage>
        <taxon>Eukaryota</taxon>
        <taxon>Metazoa</taxon>
        <taxon>Ecdysozoa</taxon>
        <taxon>Arthropoda</taxon>
        <taxon>Hexapoda</taxon>
        <taxon>Insecta</taxon>
        <taxon>Pterygota</taxon>
        <taxon>Neoptera</taxon>
        <taxon>Endopterygota</taxon>
        <taxon>Diptera</taxon>
        <taxon>Nematocera</taxon>
        <taxon>Culicoidea</taxon>
        <taxon>Culicidae</taxon>
        <taxon>Culicinae</taxon>
        <taxon>Aedini</taxon>
        <taxon>Aedes</taxon>
        <taxon>Stegomyia</taxon>
    </lineage>
</organism>
<name>A0A6I8U339_AEDAE</name>
<evidence type="ECO:0000313" key="2">
    <source>
        <dbReference type="EnsemblMetazoa" id="AAEL025097-PA"/>
    </source>
</evidence>
<reference evidence="2" key="2">
    <citation type="submission" date="2020-05" db="UniProtKB">
        <authorList>
            <consortium name="EnsemblMetazoa"/>
        </authorList>
    </citation>
    <scope>IDENTIFICATION</scope>
    <source>
        <strain evidence="2">LVP_AGWG</strain>
    </source>
</reference>
<dbReference type="AlphaFoldDB" id="A0A6I8U339"/>
<reference evidence="2 3" key="1">
    <citation type="submission" date="2017-06" db="EMBL/GenBank/DDBJ databases">
        <title>Aedes aegypti genome working group (AGWG) sequencing and assembly.</title>
        <authorList>
            <consortium name="Aedes aegypti Genome Working Group (AGWG)"/>
            <person name="Matthews B.J."/>
        </authorList>
    </citation>
    <scope>NUCLEOTIDE SEQUENCE [LARGE SCALE GENOMIC DNA]</scope>
    <source>
        <strain evidence="2 3">LVP_AGWG</strain>
    </source>
</reference>
<sequence length="110" mass="11933">MFPLDKESPDYFEIEKRKVASSSLLAVSGSLKHECARCATSRVGCGSHRSLCAIQEGLVLVRTLTHSHSPKKPDSSASHINHGAQLCVTQRNPSNPRLQTSAPQIARSKP</sequence>
<feature type="region of interest" description="Disordered" evidence="1">
    <location>
        <begin position="65"/>
        <end position="110"/>
    </location>
</feature>
<feature type="compositionally biased region" description="Polar residues" evidence="1">
    <location>
        <begin position="87"/>
        <end position="103"/>
    </location>
</feature>
<proteinExistence type="predicted"/>
<evidence type="ECO:0000313" key="3">
    <source>
        <dbReference type="Proteomes" id="UP000008820"/>
    </source>
</evidence>
<dbReference type="InParanoid" id="A0A6I8U339"/>
<accession>A0A6I8U339</accession>
<protein>
    <submittedName>
        <fullName evidence="2">Uncharacterized protein</fullName>
    </submittedName>
</protein>
<dbReference type="EnsemblMetazoa" id="AAEL025097-RA">
    <property type="protein sequence ID" value="AAEL025097-PA"/>
    <property type="gene ID" value="AAEL025097"/>
</dbReference>
<dbReference type="Proteomes" id="UP000008820">
    <property type="component" value="Chromosome 1"/>
</dbReference>
<gene>
    <name evidence="2" type="primary">110674216</name>
</gene>
<keyword evidence="3" id="KW-1185">Reference proteome</keyword>
<evidence type="ECO:0000256" key="1">
    <source>
        <dbReference type="SAM" id="MobiDB-lite"/>
    </source>
</evidence>